<evidence type="ECO:0008006" key="4">
    <source>
        <dbReference type="Google" id="ProtNLM"/>
    </source>
</evidence>
<dbReference type="Proteomes" id="UP000183050">
    <property type="component" value="Chromosome"/>
</dbReference>
<evidence type="ECO:0000313" key="3">
    <source>
        <dbReference type="Proteomes" id="UP000183050"/>
    </source>
</evidence>
<proteinExistence type="predicted"/>
<feature type="transmembrane region" description="Helical" evidence="1">
    <location>
        <begin position="197"/>
        <end position="217"/>
    </location>
</feature>
<evidence type="ECO:0000256" key="1">
    <source>
        <dbReference type="SAM" id="Phobius"/>
    </source>
</evidence>
<feature type="transmembrane region" description="Helical" evidence="1">
    <location>
        <begin position="139"/>
        <end position="157"/>
    </location>
</feature>
<feature type="transmembrane region" description="Helical" evidence="1">
    <location>
        <begin position="50"/>
        <end position="81"/>
    </location>
</feature>
<reference evidence="2 3" key="1">
    <citation type="submission" date="2016-11" db="EMBL/GenBank/DDBJ databases">
        <title>Rhizobium leguminosarum bv. viciae strain Vaf12 isolated from Vavilovia formosa root nodules from Russia, Dagestan.</title>
        <authorList>
            <person name="Kimeklis A."/>
        </authorList>
    </citation>
    <scope>NUCLEOTIDE SEQUENCE [LARGE SCALE GENOMIC DNA]</scope>
    <source>
        <strain evidence="2 3">Vaf-108</strain>
    </source>
</reference>
<dbReference type="AlphaFoldDB" id="A0A1L3ZCW1"/>
<keyword evidence="1" id="KW-0812">Transmembrane</keyword>
<sequence length="251" mass="26956">MVQTFKHSVLTWLGILGGALTLLSNLQDILDLAKWADWLILKWRELVTPVVSGIIEVFGVRVSVVATSMIAMALFVSFIAVGARIENEFKGAAREAWPVRYENVFNSRVLIAAALYLLQSVLITLPAFVPLAAQLYVRFPYPFLAVCYVLYCGAIVIGLRGWPLWASLVVAASMVGFSFVFGYSAHETAPPNVSETTSAAIAGLCAIACGLIVVGIAPPLAFTKRVIFMVVGVVAVIGLSELSHRGISATP</sequence>
<accession>A0A1L3ZCW1</accession>
<name>A0A1L3ZCW1_RHILE</name>
<feature type="transmembrane region" description="Helical" evidence="1">
    <location>
        <begin position="164"/>
        <end position="185"/>
    </location>
</feature>
<keyword evidence="1" id="KW-0472">Membrane</keyword>
<organism evidence="2 3">
    <name type="scientific">Rhizobium leguminosarum</name>
    <dbReference type="NCBI Taxonomy" id="384"/>
    <lineage>
        <taxon>Bacteria</taxon>
        <taxon>Pseudomonadati</taxon>
        <taxon>Pseudomonadota</taxon>
        <taxon>Alphaproteobacteria</taxon>
        <taxon>Hyphomicrobiales</taxon>
        <taxon>Rhizobiaceae</taxon>
        <taxon>Rhizobium/Agrobacterium group</taxon>
        <taxon>Rhizobium</taxon>
    </lineage>
</organism>
<keyword evidence="1" id="KW-1133">Transmembrane helix</keyword>
<feature type="transmembrane region" description="Helical" evidence="1">
    <location>
        <begin position="226"/>
        <end position="247"/>
    </location>
</feature>
<dbReference type="EMBL" id="CP018228">
    <property type="protein sequence ID" value="API53421.1"/>
    <property type="molecule type" value="Genomic_DNA"/>
</dbReference>
<protein>
    <recommendedName>
        <fullName evidence="4">Transmembrane protein</fullName>
    </recommendedName>
</protein>
<gene>
    <name evidence="2" type="ORF">BMW22_18975</name>
</gene>
<dbReference type="RefSeq" id="WP_072639758.1">
    <property type="nucleotide sequence ID" value="NZ_CP018228.1"/>
</dbReference>
<evidence type="ECO:0000313" key="2">
    <source>
        <dbReference type="EMBL" id="API53421.1"/>
    </source>
</evidence>
<feature type="transmembrane region" description="Helical" evidence="1">
    <location>
        <begin position="109"/>
        <end position="133"/>
    </location>
</feature>